<evidence type="ECO:0000256" key="1">
    <source>
        <dbReference type="SAM" id="MobiDB-lite"/>
    </source>
</evidence>
<gene>
    <name evidence="2" type="ORF">CINCED_3A002388</name>
</gene>
<feature type="compositionally biased region" description="Basic residues" evidence="1">
    <location>
        <begin position="94"/>
        <end position="113"/>
    </location>
</feature>
<evidence type="ECO:0000313" key="3">
    <source>
        <dbReference type="Proteomes" id="UP000325440"/>
    </source>
</evidence>
<accession>A0A5E4MF15</accession>
<organism evidence="2 3">
    <name type="scientific">Cinara cedri</name>
    <dbReference type="NCBI Taxonomy" id="506608"/>
    <lineage>
        <taxon>Eukaryota</taxon>
        <taxon>Metazoa</taxon>
        <taxon>Ecdysozoa</taxon>
        <taxon>Arthropoda</taxon>
        <taxon>Hexapoda</taxon>
        <taxon>Insecta</taxon>
        <taxon>Pterygota</taxon>
        <taxon>Neoptera</taxon>
        <taxon>Paraneoptera</taxon>
        <taxon>Hemiptera</taxon>
        <taxon>Sternorrhyncha</taxon>
        <taxon>Aphidomorpha</taxon>
        <taxon>Aphidoidea</taxon>
        <taxon>Aphididae</taxon>
        <taxon>Lachninae</taxon>
        <taxon>Cinara</taxon>
    </lineage>
</organism>
<keyword evidence="3" id="KW-1185">Reference proteome</keyword>
<dbReference type="Proteomes" id="UP000325440">
    <property type="component" value="Unassembled WGS sequence"/>
</dbReference>
<feature type="region of interest" description="Disordered" evidence="1">
    <location>
        <begin position="92"/>
        <end position="132"/>
    </location>
</feature>
<protein>
    <submittedName>
        <fullName evidence="2">Uncharacterized protein</fullName>
    </submittedName>
</protein>
<proteinExistence type="predicted"/>
<name>A0A5E4MF15_9HEMI</name>
<dbReference type="AlphaFoldDB" id="A0A5E4MF15"/>
<evidence type="ECO:0000313" key="2">
    <source>
        <dbReference type="EMBL" id="VVC28530.1"/>
    </source>
</evidence>
<sequence length="132" mass="15623">MKLVQEPPLVATIERPPSSEVRGGIASNGRTTRKIPGVRRSRTCRKENQIEQQNSKRENDWIYTQRVPDKKRIVTARDIVFDEPIAMNNQTTQKKIRKQHRPMKNRQMNKWKTHNQQARTVRKSENRHTTNI</sequence>
<reference evidence="2 3" key="1">
    <citation type="submission" date="2019-08" db="EMBL/GenBank/DDBJ databases">
        <authorList>
            <person name="Alioto T."/>
            <person name="Alioto T."/>
            <person name="Gomez Garrido J."/>
        </authorList>
    </citation>
    <scope>NUCLEOTIDE SEQUENCE [LARGE SCALE GENOMIC DNA]</scope>
</reference>
<dbReference type="EMBL" id="CABPRJ010000481">
    <property type="protein sequence ID" value="VVC28530.1"/>
    <property type="molecule type" value="Genomic_DNA"/>
</dbReference>
<feature type="compositionally biased region" description="Basic and acidic residues" evidence="1">
    <location>
        <begin position="122"/>
        <end position="132"/>
    </location>
</feature>